<name>A0A084ETI1_SPHYA</name>
<dbReference type="Gene3D" id="2.60.120.1440">
    <property type="match status" value="1"/>
</dbReference>
<evidence type="ECO:0000256" key="1">
    <source>
        <dbReference type="SAM" id="Phobius"/>
    </source>
</evidence>
<dbReference type="Pfam" id="PF16220">
    <property type="entry name" value="DUF4880"/>
    <property type="match status" value="1"/>
</dbReference>
<dbReference type="eggNOG" id="COG3712">
    <property type="taxonomic scope" value="Bacteria"/>
</dbReference>
<evidence type="ECO:0000259" key="2">
    <source>
        <dbReference type="Pfam" id="PF04773"/>
    </source>
</evidence>
<sequence length="306" mass="32763">MPGERPMARTAAEWIARLNADERTADDEQAFRAWIAADPAHAADFERATDIWALVPGTDAAVRPARASARPLSRRRMIAACAGTLVVGGGGMAIMQTAMAGTRYRTGIGEQRRLTLPEGSALFLDADTDVRVLASASRRRLWLERGRVALTVKPSAVPFAIDAGRGRFVAGSGRFDVRRDSDDRLAMTALAGQADVAVAGGQRSLSAGQRIRTDAADVVQLDRPDVETTQAWLSGRAAFHDDRLDAVAAEANRYSLTRLVIADPATAALRVSGMYRMGDNVALGQALSQLLSVPVRQMDDRVLLGG</sequence>
<feature type="transmembrane region" description="Helical" evidence="1">
    <location>
        <begin position="77"/>
        <end position="95"/>
    </location>
</feature>
<dbReference type="InterPro" id="IPR032623">
    <property type="entry name" value="FecR_N"/>
</dbReference>
<evidence type="ECO:0000313" key="4">
    <source>
        <dbReference type="EMBL" id="KEZ21273.1"/>
    </source>
</evidence>
<dbReference type="PIRSF" id="PIRSF018266">
    <property type="entry name" value="FecR"/>
    <property type="match status" value="1"/>
</dbReference>
<evidence type="ECO:0000313" key="5">
    <source>
        <dbReference type="Proteomes" id="UP000028534"/>
    </source>
</evidence>
<accession>A0A084ETI1</accession>
<keyword evidence="1" id="KW-1133">Transmembrane helix</keyword>
<feature type="domain" description="FecR N-terminal" evidence="3">
    <location>
        <begin position="10"/>
        <end position="49"/>
    </location>
</feature>
<dbReference type="GO" id="GO:0016989">
    <property type="term" value="F:sigma factor antagonist activity"/>
    <property type="evidence" value="ECO:0007669"/>
    <property type="project" value="TreeGrafter"/>
</dbReference>
<gene>
    <name evidence="4" type="ORF">CP98_00725</name>
</gene>
<dbReference type="Pfam" id="PF04773">
    <property type="entry name" value="FecR"/>
    <property type="match status" value="1"/>
</dbReference>
<keyword evidence="1" id="KW-0812">Transmembrane</keyword>
<dbReference type="EMBL" id="JGVR01000002">
    <property type="protein sequence ID" value="KEZ21273.1"/>
    <property type="molecule type" value="Genomic_DNA"/>
</dbReference>
<dbReference type="InterPro" id="IPR012373">
    <property type="entry name" value="Ferrdict_sens_TM"/>
</dbReference>
<comment type="caution">
    <text evidence="4">The sequence shown here is derived from an EMBL/GenBank/DDBJ whole genome shotgun (WGS) entry which is preliminary data.</text>
</comment>
<dbReference type="STRING" id="13690.AX777_03195"/>
<dbReference type="PANTHER" id="PTHR30273:SF2">
    <property type="entry name" value="PROTEIN FECR"/>
    <property type="match status" value="1"/>
</dbReference>
<keyword evidence="1" id="KW-0472">Membrane</keyword>
<proteinExistence type="predicted"/>
<organism evidence="4 5">
    <name type="scientific">Sphingobium yanoikuyae</name>
    <name type="common">Sphingomonas yanoikuyae</name>
    <dbReference type="NCBI Taxonomy" id="13690"/>
    <lineage>
        <taxon>Bacteria</taxon>
        <taxon>Pseudomonadati</taxon>
        <taxon>Pseudomonadota</taxon>
        <taxon>Alphaproteobacteria</taxon>
        <taxon>Sphingomonadales</taxon>
        <taxon>Sphingomonadaceae</taxon>
        <taxon>Sphingobium</taxon>
    </lineage>
</organism>
<reference evidence="4 5" key="1">
    <citation type="submission" date="2014-03" db="EMBL/GenBank/DDBJ databases">
        <title>Genome sequence of Sphingobium yanoikuyae B1.</title>
        <authorList>
            <person name="Gan H.M."/>
            <person name="Gan H.Y."/>
            <person name="Savka M.A."/>
        </authorList>
    </citation>
    <scope>NUCLEOTIDE SEQUENCE [LARGE SCALE GENOMIC DNA]</scope>
    <source>
        <strain evidence="4 5">B1</strain>
    </source>
</reference>
<dbReference type="InterPro" id="IPR006860">
    <property type="entry name" value="FecR"/>
</dbReference>
<dbReference type="PATRIC" id="fig|13690.10.peg.753"/>
<dbReference type="PANTHER" id="PTHR30273">
    <property type="entry name" value="PERIPLASMIC SIGNAL SENSOR AND SIGMA FACTOR ACTIVATOR FECR-RELATED"/>
    <property type="match status" value="1"/>
</dbReference>
<dbReference type="Proteomes" id="UP000028534">
    <property type="component" value="Unassembled WGS sequence"/>
</dbReference>
<evidence type="ECO:0000259" key="3">
    <source>
        <dbReference type="Pfam" id="PF16220"/>
    </source>
</evidence>
<protein>
    <submittedName>
        <fullName evidence="4">FecR iron sensor protein</fullName>
    </submittedName>
</protein>
<dbReference type="AlphaFoldDB" id="A0A084ETI1"/>
<feature type="domain" description="FecR protein" evidence="2">
    <location>
        <begin position="103"/>
        <end position="193"/>
    </location>
</feature>